<dbReference type="PANTHER" id="PTHR33362">
    <property type="entry name" value="SIALIC ACID TRAP TRANSPORTER PERMEASE PROTEIN SIAT-RELATED"/>
    <property type="match status" value="1"/>
</dbReference>
<reference evidence="9 10" key="1">
    <citation type="submission" date="2016-12" db="EMBL/GenBank/DDBJ databases">
        <authorList>
            <person name="Song W.-J."/>
            <person name="Kurnit D.M."/>
        </authorList>
    </citation>
    <scope>NUCLEOTIDE SEQUENCE [LARGE SCALE GENOMIC DNA]</scope>
    <source>
        <strain evidence="9 10">DSM 18488</strain>
    </source>
</reference>
<dbReference type="AlphaFoldDB" id="A0A1M7XXZ3"/>
<dbReference type="PIRSF" id="PIRSF006066">
    <property type="entry name" value="HI0050"/>
    <property type="match status" value="1"/>
</dbReference>
<keyword evidence="10" id="KW-1185">Reference proteome</keyword>
<feature type="transmembrane region" description="Helical" evidence="7">
    <location>
        <begin position="320"/>
        <end position="337"/>
    </location>
</feature>
<feature type="domain" description="TRAP C4-dicarboxylate transport system permease DctM subunit" evidence="8">
    <location>
        <begin position="11"/>
        <end position="424"/>
    </location>
</feature>
<evidence type="ECO:0000313" key="10">
    <source>
        <dbReference type="Proteomes" id="UP000184603"/>
    </source>
</evidence>
<sequence length="434" mass="46868">MTSVTIGIICLGLLFVLLLMRMPIAITMGFVGFLGFAWLRGADAAFGMAGVFPYDTWNSYLLSVGPLFMLMGHLCYHSGVSTDLYEAVHKWVGHMRGGLALATVGGCAAFAAVSGSSIATAVTMGSVALPEMKKYKYDRGLACGILAAGGTMGSMIPPSMALIFYGIITEQSIGKLFMAGFLPGITEAIFYMVTVYLLCLWKPELGPRGPVAPMKEKVKVLKKTAPILCLFVLIIGGLYFGLFSPTEAGGVGAFGAFTYSILSRRLSWDKFQLSLVNTVKVAAMVLLIVAGATMLNTFLAVSRLPTELGDFVSSLPLNRYVILAFILSFYLILGCFMDPLSMILLTMPIFYPLVIAMDFNPIWFGILIVRVCEIGCITPPMGMTVFVIKGIAGNTPVFTIYKGVLPFICADLLHLILLIAFPQIALFLPEMMTN</sequence>
<dbReference type="PANTHER" id="PTHR33362:SF5">
    <property type="entry name" value="C4-DICARBOXYLATE TRAP TRANSPORTER LARGE PERMEASE PROTEIN DCTM"/>
    <property type="match status" value="1"/>
</dbReference>
<dbReference type="GO" id="GO:0005886">
    <property type="term" value="C:plasma membrane"/>
    <property type="evidence" value="ECO:0007669"/>
    <property type="project" value="UniProtKB-SubCell"/>
</dbReference>
<proteinExistence type="predicted"/>
<feature type="transmembrane region" description="Helical" evidence="7">
    <location>
        <begin position="349"/>
        <end position="371"/>
    </location>
</feature>
<evidence type="ECO:0000256" key="4">
    <source>
        <dbReference type="ARBA" id="ARBA00022692"/>
    </source>
</evidence>
<accession>A0A1M7XXZ3</accession>
<feature type="transmembrane region" description="Helical" evidence="7">
    <location>
        <begin position="60"/>
        <end position="79"/>
    </location>
</feature>
<dbReference type="Proteomes" id="UP000184603">
    <property type="component" value="Unassembled WGS sequence"/>
</dbReference>
<gene>
    <name evidence="9" type="ORF">SAMN02745220_00547</name>
</gene>
<dbReference type="STRING" id="1121416.SAMN02745220_00547"/>
<evidence type="ECO:0000313" key="9">
    <source>
        <dbReference type="EMBL" id="SHO43869.1"/>
    </source>
</evidence>
<evidence type="ECO:0000256" key="5">
    <source>
        <dbReference type="ARBA" id="ARBA00022989"/>
    </source>
</evidence>
<dbReference type="Pfam" id="PF06808">
    <property type="entry name" value="DctM"/>
    <property type="match status" value="1"/>
</dbReference>
<keyword evidence="4 7" id="KW-0812">Transmembrane</keyword>
<evidence type="ECO:0000256" key="3">
    <source>
        <dbReference type="ARBA" id="ARBA00022519"/>
    </source>
</evidence>
<dbReference type="RefSeq" id="WP_073611914.1">
    <property type="nucleotide sequence ID" value="NZ_FRFE01000002.1"/>
</dbReference>
<feature type="transmembrane region" description="Helical" evidence="7">
    <location>
        <begin position="6"/>
        <end position="39"/>
    </location>
</feature>
<evidence type="ECO:0000256" key="7">
    <source>
        <dbReference type="SAM" id="Phobius"/>
    </source>
</evidence>
<evidence type="ECO:0000256" key="2">
    <source>
        <dbReference type="ARBA" id="ARBA00022475"/>
    </source>
</evidence>
<feature type="transmembrane region" description="Helical" evidence="7">
    <location>
        <begin position="404"/>
        <end position="428"/>
    </location>
</feature>
<keyword evidence="2" id="KW-1003">Cell membrane</keyword>
<dbReference type="GO" id="GO:0022857">
    <property type="term" value="F:transmembrane transporter activity"/>
    <property type="evidence" value="ECO:0007669"/>
    <property type="project" value="TreeGrafter"/>
</dbReference>
<evidence type="ECO:0000256" key="6">
    <source>
        <dbReference type="ARBA" id="ARBA00023136"/>
    </source>
</evidence>
<keyword evidence="6 7" id="KW-0472">Membrane</keyword>
<evidence type="ECO:0000256" key="1">
    <source>
        <dbReference type="ARBA" id="ARBA00004429"/>
    </source>
</evidence>
<organism evidence="9 10">
    <name type="scientific">Desulfopila aestuarii DSM 18488</name>
    <dbReference type="NCBI Taxonomy" id="1121416"/>
    <lineage>
        <taxon>Bacteria</taxon>
        <taxon>Pseudomonadati</taxon>
        <taxon>Thermodesulfobacteriota</taxon>
        <taxon>Desulfobulbia</taxon>
        <taxon>Desulfobulbales</taxon>
        <taxon>Desulfocapsaceae</taxon>
        <taxon>Desulfopila</taxon>
    </lineage>
</organism>
<dbReference type="InterPro" id="IPR004681">
    <property type="entry name" value="TRAP_DctM"/>
</dbReference>
<dbReference type="NCBIfam" id="TIGR00786">
    <property type="entry name" value="dctM"/>
    <property type="match status" value="1"/>
</dbReference>
<feature type="transmembrane region" description="Helical" evidence="7">
    <location>
        <begin position="99"/>
        <end position="129"/>
    </location>
</feature>
<keyword evidence="3" id="KW-0997">Cell inner membrane</keyword>
<name>A0A1M7XXZ3_9BACT</name>
<dbReference type="EMBL" id="FRFE01000002">
    <property type="protein sequence ID" value="SHO43869.1"/>
    <property type="molecule type" value="Genomic_DNA"/>
</dbReference>
<keyword evidence="5 7" id="KW-1133">Transmembrane helix</keyword>
<dbReference type="InterPro" id="IPR010656">
    <property type="entry name" value="DctM"/>
</dbReference>
<protein>
    <submittedName>
        <fullName evidence="9">TRAP transporter, DctM subunit</fullName>
    </submittedName>
</protein>
<feature type="transmembrane region" description="Helical" evidence="7">
    <location>
        <begin position="248"/>
        <end position="267"/>
    </location>
</feature>
<feature type="transmembrane region" description="Helical" evidence="7">
    <location>
        <begin position="141"/>
        <end position="168"/>
    </location>
</feature>
<feature type="transmembrane region" description="Helical" evidence="7">
    <location>
        <begin position="220"/>
        <end position="242"/>
    </location>
</feature>
<comment type="subcellular location">
    <subcellularLocation>
        <location evidence="1">Cell inner membrane</location>
        <topology evidence="1">Multi-pass membrane protein</topology>
    </subcellularLocation>
</comment>
<feature type="transmembrane region" description="Helical" evidence="7">
    <location>
        <begin position="180"/>
        <end position="199"/>
    </location>
</feature>
<feature type="transmembrane region" description="Helical" evidence="7">
    <location>
        <begin position="279"/>
        <end position="300"/>
    </location>
</feature>
<evidence type="ECO:0000259" key="8">
    <source>
        <dbReference type="Pfam" id="PF06808"/>
    </source>
</evidence>